<dbReference type="AlphaFoldDB" id="A0A928V761"/>
<name>A0A928V761_9GAMM</name>
<dbReference type="InterPro" id="IPR012434">
    <property type="entry name" value="DUF1631"/>
</dbReference>
<dbReference type="EMBL" id="PRDL01000001">
    <property type="protein sequence ID" value="MBE8718385.1"/>
    <property type="molecule type" value="Genomic_DNA"/>
</dbReference>
<dbReference type="Pfam" id="PF07793">
    <property type="entry name" value="DUF1631"/>
    <property type="match status" value="1"/>
</dbReference>
<protein>
    <submittedName>
        <fullName evidence="2">DUF1631 domain-containing protein</fullName>
    </submittedName>
</protein>
<comment type="caution">
    <text evidence="2">The sequence shown here is derived from an EMBL/GenBank/DDBJ whole genome shotgun (WGS) entry which is preliminary data.</text>
</comment>
<reference evidence="2" key="1">
    <citation type="submission" date="2018-07" db="EMBL/GenBank/DDBJ databases">
        <title>Genome assembly of strain Ka43.</title>
        <authorList>
            <person name="Kukolya J."/>
            <person name="Nagy I."/>
            <person name="Horvath B."/>
            <person name="Toth A."/>
        </authorList>
    </citation>
    <scope>NUCLEOTIDE SEQUENCE</scope>
    <source>
        <strain evidence="2">KB43</strain>
    </source>
</reference>
<evidence type="ECO:0000313" key="3">
    <source>
        <dbReference type="Proteomes" id="UP000652567"/>
    </source>
</evidence>
<keyword evidence="3" id="KW-1185">Reference proteome</keyword>
<gene>
    <name evidence="2" type="ORF">C4F51_14410</name>
</gene>
<evidence type="ECO:0000313" key="2">
    <source>
        <dbReference type="EMBL" id="MBE8718385.1"/>
    </source>
</evidence>
<organism evidence="2 3">
    <name type="scientific">Cellvibrio polysaccharolyticus</name>
    <dbReference type="NCBI Taxonomy" id="2082724"/>
    <lineage>
        <taxon>Bacteria</taxon>
        <taxon>Pseudomonadati</taxon>
        <taxon>Pseudomonadota</taxon>
        <taxon>Gammaproteobacteria</taxon>
        <taxon>Cellvibrionales</taxon>
        <taxon>Cellvibrionaceae</taxon>
        <taxon>Cellvibrio</taxon>
    </lineage>
</organism>
<feature type="region of interest" description="Disordered" evidence="1">
    <location>
        <begin position="238"/>
        <end position="267"/>
    </location>
</feature>
<evidence type="ECO:0000256" key="1">
    <source>
        <dbReference type="SAM" id="MobiDB-lite"/>
    </source>
</evidence>
<sequence>MSEHLKPESTNVVPLNPERSAAGYIPLARLPSPLQSLREQARQQLQTLLRELFDRADDALFDLADKAGNNQEQNLYFDSMREVRIRRRAIEASFFKAFDSNLLLLVEVDAHRSKAEASRSVSLDELSLVQNDELEEMVAVDGMINKSTERFADLLQPLTLRIDHLVPVKVYQKNNPVAPFPICHSFSEAIRPVRMDVKARLLLFKLFDQMVLGKLAGLYQRLNQLLIDANILPTLPSQNRGKPAGLRAGSGNTSGGENSYSGTGSSLDADHAGEVLQTLRALLGSRQQSISAPLTHDQPVLDSAGLIHLLSSAQQTAWSDVALTSPQQHAVDLRQVIQQYSARQGMPAAINPVDDDVINLVGMMFEFILEDRNLAAPMKALIGRLQIPMVKVAIADKSFFSKGGHPARRLLNEMASAALGWQEEAEDNRRGDNLFQRMETMVADILTGFESDVEIFSRMLADFRAWLDKERRRAQILEQRTLDAEDGKAKAEQARAEVNRALGLIVGERPLPEAGLAILQNAWANVMFITALKHGTSSEQWQSVSKTAELLVWSLTAAMSADSRRQLLKVVPQLLQQLRKGLESIAFNPFETTHLFKQLEVLHLARLKPPAAPEAGAVSASIATKDSVVPVSSSSAEQEPEAVAKDAAPSSVETASTIDAGLIEPGADETSVSLDVETVEPLLNSAPTLLAGESVLTAPQDELSPSLVTAEQGAETPGDEVLPDSDPHYRLVNNLTQGCWFEMTDVSGQKFRCRLAAIIRATGKYIFVNRSGMKVAEETRNSLALSLKNGRLLLLDDSMLFDRALEAVIGSLREQRGS</sequence>
<feature type="region of interest" description="Disordered" evidence="1">
    <location>
        <begin position="631"/>
        <end position="651"/>
    </location>
</feature>
<proteinExistence type="predicted"/>
<feature type="compositionally biased region" description="Polar residues" evidence="1">
    <location>
        <begin position="255"/>
        <end position="266"/>
    </location>
</feature>
<dbReference type="Proteomes" id="UP000652567">
    <property type="component" value="Unassembled WGS sequence"/>
</dbReference>
<accession>A0A928V761</accession>